<protein>
    <recommendedName>
        <fullName evidence="1">Fido domain-containing protein</fullName>
    </recommendedName>
</protein>
<proteinExistence type="predicted"/>
<dbReference type="PROSITE" id="PS51459">
    <property type="entry name" value="FIDO"/>
    <property type="match status" value="1"/>
</dbReference>
<dbReference type="InterPro" id="IPR036597">
    <property type="entry name" value="Fido-like_dom_sf"/>
</dbReference>
<dbReference type="EMBL" id="LAZR01042130">
    <property type="protein sequence ID" value="KKL10269.1"/>
    <property type="molecule type" value="Genomic_DNA"/>
</dbReference>
<dbReference type="Gene3D" id="1.10.3290.10">
    <property type="entry name" value="Fido-like domain"/>
    <property type="match status" value="1"/>
</dbReference>
<dbReference type="Pfam" id="PF02661">
    <property type="entry name" value="Fic"/>
    <property type="match status" value="1"/>
</dbReference>
<evidence type="ECO:0000313" key="2">
    <source>
        <dbReference type="EMBL" id="KKL10269.1"/>
    </source>
</evidence>
<dbReference type="InterPro" id="IPR025758">
    <property type="entry name" value="Fic/DOC_N"/>
</dbReference>
<name>A0A0F9AL12_9ZZZZ</name>
<dbReference type="AlphaFoldDB" id="A0A0F9AL12"/>
<dbReference type="Pfam" id="PF13784">
    <property type="entry name" value="Fic_N"/>
    <property type="match status" value="1"/>
</dbReference>
<dbReference type="PANTHER" id="PTHR13504">
    <property type="entry name" value="FIDO DOMAIN-CONTAINING PROTEIN DDB_G0283145"/>
    <property type="match status" value="1"/>
</dbReference>
<dbReference type="InterPro" id="IPR040198">
    <property type="entry name" value="Fido_containing"/>
</dbReference>
<dbReference type="PANTHER" id="PTHR13504:SF38">
    <property type="entry name" value="FIDO DOMAIN-CONTAINING PROTEIN"/>
    <property type="match status" value="1"/>
</dbReference>
<dbReference type="InterPro" id="IPR003812">
    <property type="entry name" value="Fido"/>
</dbReference>
<dbReference type="InterPro" id="IPR026287">
    <property type="entry name" value="SoFic-like"/>
</dbReference>
<dbReference type="PIRSF" id="PIRSF038925">
    <property type="entry name" value="AMP-prot_trans"/>
    <property type="match status" value="1"/>
</dbReference>
<organism evidence="2">
    <name type="scientific">marine sediment metagenome</name>
    <dbReference type="NCBI Taxonomy" id="412755"/>
    <lineage>
        <taxon>unclassified sequences</taxon>
        <taxon>metagenomes</taxon>
        <taxon>ecological metagenomes</taxon>
    </lineage>
</organism>
<comment type="caution">
    <text evidence="2">The sequence shown here is derived from an EMBL/GenBank/DDBJ whole genome shotgun (WGS) entry which is preliminary data.</text>
</comment>
<sequence>MRSGKYITQPTGYKAFIPSNLPPKPSVLIVDDIKNLLIDANMVIGKIDAIGEFVPNIEHIIAMYIRKEALLSSQIEGTEASLDDIFEYESKIPLKNINDVEEVINYIKALNHGIKRLKEFPMSIRLIKEIHKILLHQSRGDNKTPGEFRKTQNWIGPPGSTLMSANFVPPPPHDALDAMSNLEKYLHQNLDLPILINCALIHYQFETIHPFLDGNGRLGRLLITFFLHWKKTLKKPLLYLSYFFKLNRQEYYDRLNLVRDKGDYEQWIIFFLKGVIWSSESALLTIKKILHLAENHRKLLISKKIASPLAIAFLEYLFEKPHVSIKNVSKYLNISFQSAKTLITQFSKLKILKEI</sequence>
<dbReference type="SUPFAM" id="SSF140931">
    <property type="entry name" value="Fic-like"/>
    <property type="match status" value="1"/>
</dbReference>
<reference evidence="2" key="1">
    <citation type="journal article" date="2015" name="Nature">
        <title>Complex archaea that bridge the gap between prokaryotes and eukaryotes.</title>
        <authorList>
            <person name="Spang A."/>
            <person name="Saw J.H."/>
            <person name="Jorgensen S.L."/>
            <person name="Zaremba-Niedzwiedzka K."/>
            <person name="Martijn J."/>
            <person name="Lind A.E."/>
            <person name="van Eijk R."/>
            <person name="Schleper C."/>
            <person name="Guy L."/>
            <person name="Ettema T.J."/>
        </authorList>
    </citation>
    <scope>NUCLEOTIDE SEQUENCE</scope>
</reference>
<evidence type="ECO:0000259" key="1">
    <source>
        <dbReference type="PROSITE" id="PS51459"/>
    </source>
</evidence>
<feature type="domain" description="Fido" evidence="1">
    <location>
        <begin position="122"/>
        <end position="273"/>
    </location>
</feature>
<accession>A0A0F9AL12</accession>
<gene>
    <name evidence="2" type="ORF">LCGC14_2557540</name>
</gene>